<proteinExistence type="predicted"/>
<evidence type="ECO:0000259" key="2">
    <source>
        <dbReference type="PROSITE" id="PS50072"/>
    </source>
</evidence>
<dbReference type="GO" id="GO:0003755">
    <property type="term" value="F:peptidyl-prolyl cis-trans isomerase activity"/>
    <property type="evidence" value="ECO:0007669"/>
    <property type="project" value="InterPro"/>
</dbReference>
<comment type="caution">
    <text evidence="3">The sequence shown here is derived from an EMBL/GenBank/DDBJ whole genome shotgun (WGS) entry which is preliminary data.</text>
</comment>
<dbReference type="PANTHER" id="PTHR46873">
    <property type="entry name" value="EXPRESSED PROTEIN"/>
    <property type="match status" value="1"/>
</dbReference>
<evidence type="ECO:0000313" key="3">
    <source>
        <dbReference type="EMBL" id="KAG7358830.1"/>
    </source>
</evidence>
<organism evidence="3 4">
    <name type="scientific">Nitzschia inconspicua</name>
    <dbReference type="NCBI Taxonomy" id="303405"/>
    <lineage>
        <taxon>Eukaryota</taxon>
        <taxon>Sar</taxon>
        <taxon>Stramenopiles</taxon>
        <taxon>Ochrophyta</taxon>
        <taxon>Bacillariophyta</taxon>
        <taxon>Bacillariophyceae</taxon>
        <taxon>Bacillariophycidae</taxon>
        <taxon>Bacillariales</taxon>
        <taxon>Bacillariaceae</taxon>
        <taxon>Nitzschia</taxon>
    </lineage>
</organism>
<keyword evidence="4" id="KW-1185">Reference proteome</keyword>
<dbReference type="Pfam" id="PF00160">
    <property type="entry name" value="Pro_isomerase"/>
    <property type="match status" value="1"/>
</dbReference>
<reference evidence="3" key="2">
    <citation type="submission" date="2021-04" db="EMBL/GenBank/DDBJ databases">
        <authorList>
            <person name="Podell S."/>
        </authorList>
    </citation>
    <scope>NUCLEOTIDE SEQUENCE</scope>
    <source>
        <strain evidence="3">Hildebrandi</strain>
    </source>
</reference>
<sequence length="333" mass="36846">MFQILDARMRRAVQQENRSIQASLSATNSNKKKLSSSLLTSSSSRKRFCPMILVVLSPIAVIFLVMIVLQTFHGTTVQEDDLKSLDKSAGQVVSQQQLLHQLDQHNSKEKKKKNIRKPSKKSIDIYHVSAVPADTKSLSVSQTHRTKRDALVLTTEYGKVRIVLMPELSPESVEYIYKLVESGVCKRCNFYRSEKPGILQGVMANPKIPVNEKRGPCPEGLEGTVPNECPDWDKNCGCHGPVMTKGAVGWAGGDAGGPDFFIDHYKEPAEFWGTQHTNFGKIQDDESFAVIGRIFDQPVEEEGMMLMLETPIHFDLSIEPVVDGGGSAGIATE</sequence>
<feature type="domain" description="PPIase cyclophilin-type" evidence="2">
    <location>
        <begin position="147"/>
        <end position="311"/>
    </location>
</feature>
<reference evidence="3" key="1">
    <citation type="journal article" date="2021" name="Sci. Rep.">
        <title>Diploid genomic architecture of Nitzschia inconspicua, an elite biomass production diatom.</title>
        <authorList>
            <person name="Oliver A."/>
            <person name="Podell S."/>
            <person name="Pinowska A."/>
            <person name="Traller J.C."/>
            <person name="Smith S.R."/>
            <person name="McClure R."/>
            <person name="Beliaev A."/>
            <person name="Bohutskyi P."/>
            <person name="Hill E.A."/>
            <person name="Rabines A."/>
            <person name="Zheng H."/>
            <person name="Allen L.Z."/>
            <person name="Kuo A."/>
            <person name="Grigoriev I.V."/>
            <person name="Allen A.E."/>
            <person name="Hazlebeck D."/>
            <person name="Allen E.E."/>
        </authorList>
    </citation>
    <scope>NUCLEOTIDE SEQUENCE</scope>
    <source>
        <strain evidence="3">Hildebrandi</strain>
    </source>
</reference>
<dbReference type="Proteomes" id="UP000693970">
    <property type="component" value="Unassembled WGS sequence"/>
</dbReference>
<keyword evidence="1" id="KW-0812">Transmembrane</keyword>
<dbReference type="InterPro" id="IPR002130">
    <property type="entry name" value="Cyclophilin-type_PPIase_dom"/>
</dbReference>
<dbReference type="PANTHER" id="PTHR46873:SF1">
    <property type="entry name" value="EXPRESSED PROTEIN"/>
    <property type="match status" value="1"/>
</dbReference>
<dbReference type="EMBL" id="JAGRRH010000014">
    <property type="protein sequence ID" value="KAG7358830.1"/>
    <property type="molecule type" value="Genomic_DNA"/>
</dbReference>
<keyword evidence="1" id="KW-1133">Transmembrane helix</keyword>
<keyword evidence="1" id="KW-0472">Membrane</keyword>
<name>A0A9K3LBM9_9STRA</name>
<feature type="transmembrane region" description="Helical" evidence="1">
    <location>
        <begin position="48"/>
        <end position="69"/>
    </location>
</feature>
<keyword evidence="3" id="KW-0413">Isomerase</keyword>
<evidence type="ECO:0000256" key="1">
    <source>
        <dbReference type="SAM" id="Phobius"/>
    </source>
</evidence>
<dbReference type="OrthoDB" id="44291at2759"/>
<gene>
    <name evidence="3" type="ORF">IV203_015419</name>
</gene>
<dbReference type="PROSITE" id="PS50072">
    <property type="entry name" value="CSA_PPIASE_2"/>
    <property type="match status" value="1"/>
</dbReference>
<dbReference type="AlphaFoldDB" id="A0A9K3LBM9"/>
<evidence type="ECO:0000313" key="4">
    <source>
        <dbReference type="Proteomes" id="UP000693970"/>
    </source>
</evidence>
<accession>A0A9K3LBM9</accession>
<protein>
    <submittedName>
        <fullName evidence="3">Cyclophilin type peptidyl-prolyl cis-trans isomerase</fullName>
    </submittedName>
</protein>